<organism evidence="1 2">
    <name type="scientific">Parascaris univalens</name>
    <name type="common">Nematode worm</name>
    <dbReference type="NCBI Taxonomy" id="6257"/>
    <lineage>
        <taxon>Eukaryota</taxon>
        <taxon>Metazoa</taxon>
        <taxon>Ecdysozoa</taxon>
        <taxon>Nematoda</taxon>
        <taxon>Chromadorea</taxon>
        <taxon>Rhabditida</taxon>
        <taxon>Spirurina</taxon>
        <taxon>Ascaridomorpha</taxon>
        <taxon>Ascaridoidea</taxon>
        <taxon>Ascarididae</taxon>
        <taxon>Parascaris</taxon>
    </lineage>
</organism>
<evidence type="ECO:0000313" key="1">
    <source>
        <dbReference type="Proteomes" id="UP000887569"/>
    </source>
</evidence>
<dbReference type="WBParaSite" id="PgR058_g011_t01">
    <property type="protein sequence ID" value="PgR058_g011_t01"/>
    <property type="gene ID" value="PgR058_g011"/>
</dbReference>
<name>A0A915BSX3_PARUN</name>
<evidence type="ECO:0000313" key="2">
    <source>
        <dbReference type="WBParaSite" id="PgR058_g011_t01"/>
    </source>
</evidence>
<proteinExistence type="predicted"/>
<reference evidence="2" key="1">
    <citation type="submission" date="2022-11" db="UniProtKB">
        <authorList>
            <consortium name="WormBaseParasite"/>
        </authorList>
    </citation>
    <scope>IDENTIFICATION</scope>
</reference>
<dbReference type="Proteomes" id="UP000887569">
    <property type="component" value="Unplaced"/>
</dbReference>
<sequence>MPQKMPNEMCKEYNKCLTGYFCAIYLVQFDLKFYCEYMTQLIALI</sequence>
<accession>A0A915BSX3</accession>
<keyword evidence="1" id="KW-1185">Reference proteome</keyword>
<dbReference type="AlphaFoldDB" id="A0A915BSX3"/>
<protein>
    <submittedName>
        <fullName evidence="2">Uncharacterized protein</fullName>
    </submittedName>
</protein>